<dbReference type="GeneID" id="1475026"/>
<dbReference type="EnsemblBacteria" id="AAM06505">
    <property type="protein sequence ID" value="AAM06505"/>
    <property type="gene ID" value="MA_3132"/>
</dbReference>
<keyword evidence="1" id="KW-1133">Transmembrane helix</keyword>
<feature type="transmembrane region" description="Helical" evidence="1">
    <location>
        <begin position="98"/>
        <end position="118"/>
    </location>
</feature>
<sequence length="164" mass="18593">MTNEEGFLYIILFISFFIILAGYTTLTITYTILRQVKNKLSYGAIILAGIVLNFALLKNTNDVSWLIIETLFFAVPMVVLAPPALIPDRLKAIPSFPRILICYTIIAVLDIILPFILIITEISMIPFIYWNTPLSNGLVYICLIIGYFGIATIIYQLIGKYYRV</sequence>
<feature type="transmembrane region" description="Helical" evidence="1">
    <location>
        <begin position="6"/>
        <end position="33"/>
    </location>
</feature>
<keyword evidence="1" id="KW-0472">Membrane</keyword>
<dbReference type="Proteomes" id="UP000002487">
    <property type="component" value="Chromosome"/>
</dbReference>
<protein>
    <submittedName>
        <fullName evidence="2">Uncharacterized protein</fullName>
    </submittedName>
</protein>
<gene>
    <name evidence="2" type="ordered locus">MA_3132</name>
</gene>
<feature type="transmembrane region" description="Helical" evidence="1">
    <location>
        <begin position="138"/>
        <end position="158"/>
    </location>
</feature>
<dbReference type="HOGENOM" id="CLU_1615294_0_0_2"/>
<name>Q8TLA6_METAC</name>
<dbReference type="OrthoDB" id="137785at2157"/>
<dbReference type="KEGG" id="mac:MA_3132"/>
<dbReference type="InParanoid" id="Q8TLA6"/>
<feature type="transmembrane region" description="Helical" evidence="1">
    <location>
        <begin position="40"/>
        <end position="57"/>
    </location>
</feature>
<feature type="transmembrane region" description="Helical" evidence="1">
    <location>
        <begin position="63"/>
        <end position="86"/>
    </location>
</feature>
<dbReference type="RefSeq" id="WP_011023070.1">
    <property type="nucleotide sequence ID" value="NC_003552.1"/>
</dbReference>
<organism evidence="2 3">
    <name type="scientific">Methanosarcina acetivorans (strain ATCC 35395 / DSM 2834 / JCM 12185 / C2A)</name>
    <dbReference type="NCBI Taxonomy" id="188937"/>
    <lineage>
        <taxon>Archaea</taxon>
        <taxon>Methanobacteriati</taxon>
        <taxon>Methanobacteriota</taxon>
        <taxon>Stenosarchaea group</taxon>
        <taxon>Methanomicrobia</taxon>
        <taxon>Methanosarcinales</taxon>
        <taxon>Methanosarcinaceae</taxon>
        <taxon>Methanosarcina</taxon>
    </lineage>
</organism>
<accession>Q8TLA6</accession>
<evidence type="ECO:0000313" key="2">
    <source>
        <dbReference type="EMBL" id="AAM06505.1"/>
    </source>
</evidence>
<dbReference type="EMBL" id="AE010299">
    <property type="protein sequence ID" value="AAM06505.1"/>
    <property type="molecule type" value="Genomic_DNA"/>
</dbReference>
<keyword evidence="3" id="KW-1185">Reference proteome</keyword>
<reference evidence="2 3" key="1">
    <citation type="journal article" date="2002" name="Genome Res.">
        <title>The genome of Methanosarcina acetivorans reveals extensive metabolic and physiological diversity.</title>
        <authorList>
            <person name="Galagan J.E."/>
            <person name="Nusbaum C."/>
            <person name="Roy A."/>
            <person name="Endrizzi M.G."/>
            <person name="Macdonald P."/>
            <person name="FitzHugh W."/>
            <person name="Calvo S."/>
            <person name="Engels R."/>
            <person name="Smirnov S."/>
            <person name="Atnoor D."/>
            <person name="Brown A."/>
            <person name="Allen N."/>
            <person name="Naylor J."/>
            <person name="Stange-Thomann N."/>
            <person name="DeArellano K."/>
            <person name="Johnson R."/>
            <person name="Linton L."/>
            <person name="McEwan P."/>
            <person name="McKernan K."/>
            <person name="Talamas J."/>
            <person name="Tirrell A."/>
            <person name="Ye W."/>
            <person name="Zimmer A."/>
            <person name="Barber R.D."/>
            <person name="Cann I."/>
            <person name="Graham D.E."/>
            <person name="Grahame D.A."/>
            <person name="Guss A."/>
            <person name="Hedderich R."/>
            <person name="Ingram-Smith C."/>
            <person name="Kuettner C.H."/>
            <person name="Krzycki J.A."/>
            <person name="Leigh J.A."/>
            <person name="Li W."/>
            <person name="Liu J."/>
            <person name="Mukhopadhyay B."/>
            <person name="Reeve J.N."/>
            <person name="Smith K."/>
            <person name="Springer T.A."/>
            <person name="Umayam L.A."/>
            <person name="White O."/>
            <person name="White R.H."/>
            <person name="de Macario E.C."/>
            <person name="Ferry J.G."/>
            <person name="Jarrell K.F."/>
            <person name="Jing H."/>
            <person name="Macario A.J.L."/>
            <person name="Paulsen I."/>
            <person name="Pritchett M."/>
            <person name="Sowers K.R."/>
            <person name="Swanson R.V."/>
            <person name="Zinder S.H."/>
            <person name="Lander E."/>
            <person name="Metcalf W.W."/>
            <person name="Birren B."/>
        </authorList>
    </citation>
    <scope>NUCLEOTIDE SEQUENCE [LARGE SCALE GENOMIC DNA]</scope>
    <source>
        <strain evidence="3">ATCC 35395 / DSM 2834 / JCM 12185 / C2A</strain>
    </source>
</reference>
<proteinExistence type="predicted"/>
<evidence type="ECO:0000313" key="3">
    <source>
        <dbReference type="Proteomes" id="UP000002487"/>
    </source>
</evidence>
<dbReference type="AlphaFoldDB" id="Q8TLA6"/>
<keyword evidence="1" id="KW-0812">Transmembrane</keyword>
<evidence type="ECO:0000256" key="1">
    <source>
        <dbReference type="SAM" id="Phobius"/>
    </source>
</evidence>